<keyword evidence="6 7" id="KW-0442">Lipid degradation</keyword>
<feature type="region of interest" description="Disordered" evidence="8">
    <location>
        <begin position="74"/>
        <end position="134"/>
    </location>
</feature>
<dbReference type="GO" id="GO:0005544">
    <property type="term" value="F:calcium-dependent phospholipid binding"/>
    <property type="evidence" value="ECO:0007669"/>
    <property type="project" value="TreeGrafter"/>
</dbReference>
<dbReference type="GO" id="GO:0046475">
    <property type="term" value="P:glycerophospholipid catabolic process"/>
    <property type="evidence" value="ECO:0007669"/>
    <property type="project" value="TreeGrafter"/>
</dbReference>
<evidence type="ECO:0000313" key="12">
    <source>
        <dbReference type="Ensembl" id="ENSPMGP00000021840.1"/>
    </source>
</evidence>
<feature type="compositionally biased region" description="Basic and acidic residues" evidence="8">
    <location>
        <begin position="104"/>
        <end position="129"/>
    </location>
</feature>
<reference evidence="12" key="1">
    <citation type="submission" date="2025-08" db="UniProtKB">
        <authorList>
            <consortium name="Ensembl"/>
        </authorList>
    </citation>
    <scope>IDENTIFICATION</scope>
</reference>
<dbReference type="Pfam" id="PF00168">
    <property type="entry name" value="C2"/>
    <property type="match status" value="1"/>
</dbReference>
<keyword evidence="7" id="KW-0479">Metal-binding</keyword>
<dbReference type="InterPro" id="IPR000008">
    <property type="entry name" value="C2_dom"/>
</dbReference>
<comment type="subcellular location">
    <subcellularLocation>
        <location evidence="1">Cytoplasm</location>
    </subcellularLocation>
</comment>
<keyword evidence="3 7" id="KW-0963">Cytoplasm</keyword>
<keyword evidence="13" id="KW-1185">Reference proteome</keyword>
<dbReference type="PROSITE" id="PS51210">
    <property type="entry name" value="PLA2C"/>
    <property type="match status" value="1"/>
</dbReference>
<evidence type="ECO:0000259" key="11">
    <source>
        <dbReference type="PROSITE" id="PS51210"/>
    </source>
</evidence>
<dbReference type="EC" id="3.1.1.4" evidence="2 7"/>
<sequence>MVQPWFKLGLVLVHPGLVLRLSSVSGSFLVSQSDLYVTLTLPTATAATRRTKTINNNNNPDWNEKFRFRVPVQTKVSANQTRPESRQKNETESGPDQRTYQFKDQIRDQRLDQTPDQRPESGPDQRPNQRPDMIGTRESNITYIGSVSCLVLLLLQVPTVALVASGGGSRACTGFLGSLKGLKEIGVLDAVTYITALSGSTWAMSTLCQEENWSHNLENIISKNRKELTKKANSSFTLEMMHYYYAEMEEKEKQGHLVSYIDMAGLMLEHLLFGQKNTSTLSDQRKTIKNGQNPFPIYTAVNAKEVSHGQQPENEWVEFTPFEVGMQKYGAFVKTENFDSEFFLGHLIKKLPEIRLSYLLGIWSSAFSASLRDLWKALIGVDPVSSNMEPEVDVIGNTLSLLQLLLLFLNALDYFPSIHCVRLSEKTSSRKTSSCLCPHTSSDEVSVVAESHPDAFPNELTPSDSVLHLIDSGHAINIGCPPVLRPERHADVIIVLSYSWDPGNIFEKTSKFCEEHQVAFPSVDYAKLQQQPEREAYVFEDPEMPTTPILVHLPLVNASYREHKAPGETSTQVRGGYPIRETHCSGQNRLGTKLSFISSKRIYIFCAE</sequence>
<dbReference type="PROSITE" id="PS50004">
    <property type="entry name" value="C2"/>
    <property type="match status" value="1"/>
</dbReference>
<organism evidence="12 13">
    <name type="scientific">Periophthalmus magnuspinnatus</name>
    <dbReference type="NCBI Taxonomy" id="409849"/>
    <lineage>
        <taxon>Eukaryota</taxon>
        <taxon>Metazoa</taxon>
        <taxon>Chordata</taxon>
        <taxon>Craniata</taxon>
        <taxon>Vertebrata</taxon>
        <taxon>Euteleostomi</taxon>
        <taxon>Actinopterygii</taxon>
        <taxon>Neopterygii</taxon>
        <taxon>Teleostei</taxon>
        <taxon>Neoteleostei</taxon>
        <taxon>Acanthomorphata</taxon>
        <taxon>Gobiaria</taxon>
        <taxon>Gobiiformes</taxon>
        <taxon>Gobioidei</taxon>
        <taxon>Gobiidae</taxon>
        <taxon>Oxudercinae</taxon>
        <taxon>Periophthalmus</taxon>
    </lineage>
</organism>
<dbReference type="InterPro" id="IPR002642">
    <property type="entry name" value="LysoPLipase_cat_dom"/>
</dbReference>
<dbReference type="InterPro" id="IPR016035">
    <property type="entry name" value="Acyl_Trfase/lysoPLipase"/>
</dbReference>
<dbReference type="SUPFAM" id="SSF52151">
    <property type="entry name" value="FabD/lysophospholipase-like"/>
    <property type="match status" value="1"/>
</dbReference>
<evidence type="ECO:0000256" key="7">
    <source>
        <dbReference type="RuleBase" id="RU362102"/>
    </source>
</evidence>
<dbReference type="PANTHER" id="PTHR10728">
    <property type="entry name" value="CYTOSOLIC PHOSPHOLIPASE A2"/>
    <property type="match status" value="1"/>
</dbReference>
<dbReference type="STRING" id="409849.ENSPMGP00000021840"/>
<dbReference type="AlphaFoldDB" id="A0A3B4AYL1"/>
<feature type="chain" id="PRO_5046646236" description="Phospholipase A2" evidence="9">
    <location>
        <begin position="21"/>
        <end position="608"/>
    </location>
</feature>
<evidence type="ECO:0000259" key="10">
    <source>
        <dbReference type="PROSITE" id="PS50004"/>
    </source>
</evidence>
<comment type="catalytic activity">
    <reaction evidence="7">
        <text>a 1,2-diacyl-sn-glycero-3-phosphocholine + H2O = a 1-acyl-sn-glycero-3-phosphocholine + a fatty acid + H(+)</text>
        <dbReference type="Rhea" id="RHEA:15801"/>
        <dbReference type="ChEBI" id="CHEBI:15377"/>
        <dbReference type="ChEBI" id="CHEBI:15378"/>
        <dbReference type="ChEBI" id="CHEBI:28868"/>
        <dbReference type="ChEBI" id="CHEBI:57643"/>
        <dbReference type="ChEBI" id="CHEBI:58168"/>
        <dbReference type="EC" id="3.1.1.4"/>
    </reaction>
</comment>
<dbReference type="Ensembl" id="ENSPMGT00000023265.1">
    <property type="protein sequence ID" value="ENSPMGP00000021840.1"/>
    <property type="gene ID" value="ENSPMGG00000017658.1"/>
</dbReference>
<evidence type="ECO:0000256" key="9">
    <source>
        <dbReference type="SAM" id="SignalP"/>
    </source>
</evidence>
<dbReference type="GO" id="GO:0005509">
    <property type="term" value="F:calcium ion binding"/>
    <property type="evidence" value="ECO:0007669"/>
    <property type="project" value="TreeGrafter"/>
</dbReference>
<evidence type="ECO:0000256" key="3">
    <source>
        <dbReference type="ARBA" id="ARBA00022490"/>
    </source>
</evidence>
<keyword evidence="5 6" id="KW-0443">Lipid metabolism</keyword>
<name>A0A3B4AYL1_9GOBI</name>
<evidence type="ECO:0000256" key="5">
    <source>
        <dbReference type="ARBA" id="ARBA00023098"/>
    </source>
</evidence>
<keyword evidence="9" id="KW-0732">Signal</keyword>
<dbReference type="InterPro" id="IPR035892">
    <property type="entry name" value="C2_domain_sf"/>
</dbReference>
<evidence type="ECO:0000256" key="2">
    <source>
        <dbReference type="ARBA" id="ARBA00013278"/>
    </source>
</evidence>
<dbReference type="Gene3D" id="2.60.40.150">
    <property type="entry name" value="C2 domain"/>
    <property type="match status" value="1"/>
</dbReference>
<feature type="domain" description="PLA2c" evidence="11">
    <location>
        <begin position="105"/>
        <end position="608"/>
    </location>
</feature>
<dbReference type="GO" id="GO:0005829">
    <property type="term" value="C:cytosol"/>
    <property type="evidence" value="ECO:0007669"/>
    <property type="project" value="TreeGrafter"/>
</dbReference>
<dbReference type="SMART" id="SM00022">
    <property type="entry name" value="PLAc"/>
    <property type="match status" value="1"/>
</dbReference>
<evidence type="ECO:0000256" key="8">
    <source>
        <dbReference type="SAM" id="MobiDB-lite"/>
    </source>
</evidence>
<dbReference type="Gene3D" id="3.40.1090.10">
    <property type="entry name" value="Cytosolic phospholipase A2 catalytic domain"/>
    <property type="match status" value="1"/>
</dbReference>
<protein>
    <recommendedName>
        <fullName evidence="2 7">Phospholipase A2</fullName>
        <ecNumber evidence="2 7">3.1.1.4</ecNumber>
    </recommendedName>
</protein>
<evidence type="ECO:0000313" key="13">
    <source>
        <dbReference type="Proteomes" id="UP000261520"/>
    </source>
</evidence>
<keyword evidence="7" id="KW-0106">Calcium</keyword>
<dbReference type="SMART" id="SM00239">
    <property type="entry name" value="C2"/>
    <property type="match status" value="1"/>
</dbReference>
<evidence type="ECO:0000256" key="4">
    <source>
        <dbReference type="ARBA" id="ARBA00022801"/>
    </source>
</evidence>
<accession>A0A3B4AYL1</accession>
<keyword evidence="4 6" id="KW-0378">Hydrolase</keyword>
<reference evidence="12" key="2">
    <citation type="submission" date="2025-09" db="UniProtKB">
        <authorList>
            <consortium name="Ensembl"/>
        </authorList>
    </citation>
    <scope>IDENTIFICATION</scope>
</reference>
<proteinExistence type="predicted"/>
<evidence type="ECO:0000256" key="6">
    <source>
        <dbReference type="PROSITE-ProRule" id="PRU00555"/>
    </source>
</evidence>
<dbReference type="SUPFAM" id="SSF49562">
    <property type="entry name" value="C2 domain (Calcium/lipid-binding domain, CaLB)"/>
    <property type="match status" value="1"/>
</dbReference>
<dbReference type="GO" id="GO:0047498">
    <property type="term" value="F:calcium-dependent phospholipase A2 activity"/>
    <property type="evidence" value="ECO:0007669"/>
    <property type="project" value="TreeGrafter"/>
</dbReference>
<dbReference type="Pfam" id="PF01735">
    <property type="entry name" value="PLA2_B"/>
    <property type="match status" value="1"/>
</dbReference>
<dbReference type="PANTHER" id="PTHR10728:SF32">
    <property type="entry name" value="CYTOSOLIC PHOSPHOLIPASE A2 BETA"/>
    <property type="match status" value="1"/>
</dbReference>
<feature type="domain" description="C2" evidence="10">
    <location>
        <begin position="1"/>
        <end position="119"/>
    </location>
</feature>
<feature type="compositionally biased region" description="Polar residues" evidence="8">
    <location>
        <begin position="92"/>
        <end position="102"/>
    </location>
</feature>
<comment type="domain">
    <text evidence="7">The N-terminal C2 domain associates with lipid membranes upon calcium binding.</text>
</comment>
<evidence type="ECO:0000256" key="1">
    <source>
        <dbReference type="ARBA" id="ARBA00004496"/>
    </source>
</evidence>
<dbReference type="Proteomes" id="UP000261520">
    <property type="component" value="Unplaced"/>
</dbReference>
<feature type="signal peptide" evidence="9">
    <location>
        <begin position="1"/>
        <end position="20"/>
    </location>
</feature>